<dbReference type="EC" id="2.7.13.3" evidence="2"/>
<dbReference type="Gene3D" id="1.10.287.130">
    <property type="match status" value="1"/>
</dbReference>
<dbReference type="InterPro" id="IPR003661">
    <property type="entry name" value="HisK_dim/P_dom"/>
</dbReference>
<comment type="catalytic activity">
    <reaction evidence="1">
        <text>ATP + protein L-histidine = ADP + protein N-phospho-L-histidine.</text>
        <dbReference type="EC" id="2.7.13.3"/>
    </reaction>
</comment>
<keyword evidence="7" id="KW-1133">Transmembrane helix</keyword>
<evidence type="ECO:0000313" key="9">
    <source>
        <dbReference type="EMBL" id="PTX61656.1"/>
    </source>
</evidence>
<dbReference type="Gene3D" id="2.60.120.260">
    <property type="entry name" value="Galactose-binding domain-like"/>
    <property type="match status" value="1"/>
</dbReference>
<dbReference type="GO" id="GO:0000155">
    <property type="term" value="F:phosphorelay sensor kinase activity"/>
    <property type="evidence" value="ECO:0007669"/>
    <property type="project" value="InterPro"/>
</dbReference>
<evidence type="ECO:0000256" key="2">
    <source>
        <dbReference type="ARBA" id="ARBA00012438"/>
    </source>
</evidence>
<comment type="caution">
    <text evidence="9">The sequence shown here is derived from an EMBL/GenBank/DDBJ whole genome shotgun (WGS) entry which is preliminary data.</text>
</comment>
<proteinExistence type="predicted"/>
<evidence type="ECO:0000256" key="5">
    <source>
        <dbReference type="ARBA" id="ARBA00022777"/>
    </source>
</evidence>
<keyword evidence="4" id="KW-0808">Transferase</keyword>
<feature type="domain" description="Histidine kinase" evidence="8">
    <location>
        <begin position="475"/>
        <end position="684"/>
    </location>
</feature>
<dbReference type="SMART" id="SM00387">
    <property type="entry name" value="HATPase_c"/>
    <property type="match status" value="1"/>
</dbReference>
<feature type="coiled-coil region" evidence="6">
    <location>
        <begin position="427"/>
        <end position="468"/>
    </location>
</feature>
<dbReference type="SUPFAM" id="SSF49785">
    <property type="entry name" value="Galactose-binding domain-like"/>
    <property type="match status" value="1"/>
</dbReference>
<dbReference type="InterPro" id="IPR036097">
    <property type="entry name" value="HisK_dim/P_sf"/>
</dbReference>
<gene>
    <name evidence="9" type="ORF">C8N46_104300</name>
</gene>
<feature type="transmembrane region" description="Helical" evidence="7">
    <location>
        <begin position="370"/>
        <end position="391"/>
    </location>
</feature>
<dbReference type="PANTHER" id="PTHR42878">
    <property type="entry name" value="TWO-COMPONENT HISTIDINE KINASE"/>
    <property type="match status" value="1"/>
</dbReference>
<keyword evidence="10" id="KW-1185">Reference proteome</keyword>
<dbReference type="PANTHER" id="PTHR42878:SF15">
    <property type="entry name" value="BACTERIOPHYTOCHROME"/>
    <property type="match status" value="1"/>
</dbReference>
<sequence length="684" mass="77939">MSILDVPNNNVLLRINLNPTLLLPKNYAHLACFLSFFLCATAFTACVGQNSQTAISEEHQDDIQVILADDWEFYWNALLTPEELPQNPASEKVSLQDWTNFAASNAESLPAFGYATYRTTVTLPKERPHVSLYIPSIYAASKTWINGRLVSEIGKVGKTRAETLHRRFSQIIPLNTSDTRFEIVIQVANFYHHKGGIDKPLIIDNSQKLQNQKSKRIIADMTYMGSLSFIGVFFLLFFLLYWNKDKAVLYFAVLCLSLVYMSLSDRYAPFAEIFESISWIFLTKVEYISLFLAGLSSSLFFYTIFVKFVPKTYKKIIIYGFLILCTLTTFLPAPHFTRFVMPFLILMVINILYVFYIIIRALTSQRHESILMMTSMVLASLIFFSHIFIFLGESSNIIVYVNFGYIIVFLLLSMLLMTRFADSFHALEKAKVTAQAQQQEIATKSEELSNVNIELKENVRQLKNYNAELNSFNHIVSHDLKAPLVAMHSLVSFMEEELDLETNTEAATHFESLKGRISKMYALINGMLEYSKIARGKKTKETFSIQKLLEEIVLTLNPENLHEIHIPKEDIQIHTSKVELEHVLLNLISNAIKHCDKEKAIITISHTKIADMFTFSIRDNGPGIDAKYHSKIFDMFYQLKKGNIEESTGIGLTIVKKIVSGNKGKITIDSEAGNGTTITFTWKV</sequence>
<dbReference type="PROSITE" id="PS50109">
    <property type="entry name" value="HIS_KIN"/>
    <property type="match status" value="1"/>
</dbReference>
<evidence type="ECO:0000256" key="3">
    <source>
        <dbReference type="ARBA" id="ARBA00022553"/>
    </source>
</evidence>
<dbReference type="InterPro" id="IPR008979">
    <property type="entry name" value="Galactose-bd-like_sf"/>
</dbReference>
<keyword evidence="7" id="KW-0472">Membrane</keyword>
<dbReference type="CDD" id="cd00082">
    <property type="entry name" value="HisKA"/>
    <property type="match status" value="1"/>
</dbReference>
<dbReference type="SUPFAM" id="SSF47384">
    <property type="entry name" value="Homodimeric domain of signal transducing histidine kinase"/>
    <property type="match status" value="1"/>
</dbReference>
<feature type="transmembrane region" description="Helical" evidence="7">
    <location>
        <begin position="248"/>
        <end position="267"/>
    </location>
</feature>
<dbReference type="GO" id="GO:0000156">
    <property type="term" value="F:phosphorelay response regulator activity"/>
    <property type="evidence" value="ECO:0007669"/>
    <property type="project" value="TreeGrafter"/>
</dbReference>
<feature type="transmembrane region" description="Helical" evidence="7">
    <location>
        <begin position="316"/>
        <end position="333"/>
    </location>
</feature>
<name>A0A2T6C029_9FLAO</name>
<dbReference type="Pfam" id="PF02518">
    <property type="entry name" value="HATPase_c"/>
    <property type="match status" value="1"/>
</dbReference>
<keyword evidence="7" id="KW-0812">Transmembrane</keyword>
<reference evidence="9 10" key="1">
    <citation type="submission" date="2018-04" db="EMBL/GenBank/DDBJ databases">
        <title>Genomic Encyclopedia of Archaeal and Bacterial Type Strains, Phase II (KMG-II): from individual species to whole genera.</title>
        <authorList>
            <person name="Goeker M."/>
        </authorList>
    </citation>
    <scope>NUCLEOTIDE SEQUENCE [LARGE SCALE GENOMIC DNA]</scope>
    <source>
        <strain evidence="9 10">DSM 25731</strain>
    </source>
</reference>
<dbReference type="Gene3D" id="3.30.565.10">
    <property type="entry name" value="Histidine kinase-like ATPase, C-terminal domain"/>
    <property type="match status" value="1"/>
</dbReference>
<dbReference type="AlphaFoldDB" id="A0A2T6C029"/>
<dbReference type="InterPro" id="IPR003594">
    <property type="entry name" value="HATPase_dom"/>
</dbReference>
<dbReference type="Pfam" id="PF07695">
    <property type="entry name" value="7TMR-DISM_7TM"/>
    <property type="match status" value="1"/>
</dbReference>
<dbReference type="InterPro" id="IPR050351">
    <property type="entry name" value="BphY/WalK/GraS-like"/>
</dbReference>
<evidence type="ECO:0000256" key="6">
    <source>
        <dbReference type="SAM" id="Coils"/>
    </source>
</evidence>
<dbReference type="GO" id="GO:0007234">
    <property type="term" value="P:osmosensory signaling via phosphorelay pathway"/>
    <property type="evidence" value="ECO:0007669"/>
    <property type="project" value="TreeGrafter"/>
</dbReference>
<dbReference type="CDD" id="cd00075">
    <property type="entry name" value="HATPase"/>
    <property type="match status" value="1"/>
</dbReference>
<dbReference type="Pfam" id="PF00512">
    <property type="entry name" value="HisKA"/>
    <property type="match status" value="1"/>
</dbReference>
<evidence type="ECO:0000256" key="1">
    <source>
        <dbReference type="ARBA" id="ARBA00000085"/>
    </source>
</evidence>
<evidence type="ECO:0000313" key="10">
    <source>
        <dbReference type="Proteomes" id="UP000244090"/>
    </source>
</evidence>
<dbReference type="InterPro" id="IPR005467">
    <property type="entry name" value="His_kinase_dom"/>
</dbReference>
<dbReference type="GO" id="GO:0030295">
    <property type="term" value="F:protein kinase activator activity"/>
    <property type="evidence" value="ECO:0007669"/>
    <property type="project" value="TreeGrafter"/>
</dbReference>
<dbReference type="SMART" id="SM00388">
    <property type="entry name" value="HisKA"/>
    <property type="match status" value="1"/>
</dbReference>
<evidence type="ECO:0000256" key="4">
    <source>
        <dbReference type="ARBA" id="ARBA00022679"/>
    </source>
</evidence>
<dbReference type="Proteomes" id="UP000244090">
    <property type="component" value="Unassembled WGS sequence"/>
</dbReference>
<keyword evidence="3" id="KW-0597">Phosphoprotein</keyword>
<evidence type="ECO:0000256" key="7">
    <source>
        <dbReference type="SAM" id="Phobius"/>
    </source>
</evidence>
<dbReference type="PRINTS" id="PR00344">
    <property type="entry name" value="BCTRLSENSOR"/>
</dbReference>
<dbReference type="EMBL" id="QBKT01000004">
    <property type="protein sequence ID" value="PTX61656.1"/>
    <property type="molecule type" value="Genomic_DNA"/>
</dbReference>
<dbReference type="SUPFAM" id="SSF55874">
    <property type="entry name" value="ATPase domain of HSP90 chaperone/DNA topoisomerase II/histidine kinase"/>
    <property type="match status" value="1"/>
</dbReference>
<keyword evidence="5" id="KW-0418">Kinase</keyword>
<evidence type="ECO:0000259" key="8">
    <source>
        <dbReference type="PROSITE" id="PS50109"/>
    </source>
</evidence>
<feature type="transmembrane region" description="Helical" evidence="7">
    <location>
        <begin position="339"/>
        <end position="358"/>
    </location>
</feature>
<feature type="transmembrane region" description="Helical" evidence="7">
    <location>
        <begin position="397"/>
        <end position="417"/>
    </location>
</feature>
<organism evidence="9 10">
    <name type="scientific">Kordia periserrulae</name>
    <dbReference type="NCBI Taxonomy" id="701523"/>
    <lineage>
        <taxon>Bacteria</taxon>
        <taxon>Pseudomonadati</taxon>
        <taxon>Bacteroidota</taxon>
        <taxon>Flavobacteriia</taxon>
        <taxon>Flavobacteriales</taxon>
        <taxon>Flavobacteriaceae</taxon>
        <taxon>Kordia</taxon>
    </lineage>
</organism>
<dbReference type="InterPro" id="IPR011623">
    <property type="entry name" value="7TMR_DISM_rcpt_extracell_dom1"/>
</dbReference>
<feature type="transmembrane region" description="Helical" evidence="7">
    <location>
        <begin position="287"/>
        <end position="309"/>
    </location>
</feature>
<keyword evidence="6" id="KW-0175">Coiled coil</keyword>
<accession>A0A2T6C029</accession>
<dbReference type="InterPro" id="IPR004358">
    <property type="entry name" value="Sig_transdc_His_kin-like_C"/>
</dbReference>
<protein>
    <recommendedName>
        <fullName evidence="2">histidine kinase</fullName>
        <ecNumber evidence="2">2.7.13.3</ecNumber>
    </recommendedName>
</protein>
<dbReference type="InterPro" id="IPR036890">
    <property type="entry name" value="HATPase_C_sf"/>
</dbReference>
<feature type="transmembrane region" description="Helical" evidence="7">
    <location>
        <begin position="221"/>
        <end position="241"/>
    </location>
</feature>